<proteinExistence type="inferred from homology"/>
<dbReference type="SUPFAM" id="SSF49899">
    <property type="entry name" value="Concanavalin A-like lectins/glucanases"/>
    <property type="match status" value="1"/>
</dbReference>
<accession>A0A7K0KIN8</accession>
<evidence type="ECO:0000256" key="1">
    <source>
        <dbReference type="ARBA" id="ARBA00006865"/>
    </source>
</evidence>
<dbReference type="Pfam" id="PF00722">
    <property type="entry name" value="Glyco_hydro_16"/>
    <property type="match status" value="1"/>
</dbReference>
<evidence type="ECO:0000313" key="5">
    <source>
        <dbReference type="Proteomes" id="UP000438914"/>
    </source>
</evidence>
<feature type="chain" id="PRO_5029709758" evidence="2">
    <location>
        <begin position="26"/>
        <end position="261"/>
    </location>
</feature>
<dbReference type="PROSITE" id="PS51762">
    <property type="entry name" value="GH16_2"/>
    <property type="match status" value="1"/>
</dbReference>
<feature type="signal peptide" evidence="2">
    <location>
        <begin position="1"/>
        <end position="25"/>
    </location>
</feature>
<evidence type="ECO:0000256" key="2">
    <source>
        <dbReference type="SAM" id="SignalP"/>
    </source>
</evidence>
<dbReference type="EMBL" id="VUNG01000053">
    <property type="protein sequence ID" value="MST85803.1"/>
    <property type="molecule type" value="Genomic_DNA"/>
</dbReference>
<dbReference type="InterPro" id="IPR013320">
    <property type="entry name" value="ConA-like_dom_sf"/>
</dbReference>
<dbReference type="CDD" id="cd08023">
    <property type="entry name" value="GH16_laminarinase_like"/>
    <property type="match status" value="1"/>
</dbReference>
<evidence type="ECO:0000313" key="4">
    <source>
        <dbReference type="EMBL" id="MST85803.1"/>
    </source>
</evidence>
<name>A0A7K0KIN8_9BACT</name>
<dbReference type="AlphaFoldDB" id="A0A7K0KIN8"/>
<comment type="caution">
    <text evidence="4">The sequence shown here is derived from an EMBL/GenBank/DDBJ whole genome shotgun (WGS) entry which is preliminary data.</text>
</comment>
<dbReference type="PANTHER" id="PTHR10963">
    <property type="entry name" value="GLYCOSYL HYDROLASE-RELATED"/>
    <property type="match status" value="1"/>
</dbReference>
<dbReference type="InterPro" id="IPR000757">
    <property type="entry name" value="Beta-glucanase-like"/>
</dbReference>
<organism evidence="4 5">
    <name type="scientific">Hallella mizrahii</name>
    <dbReference type="NCBI Taxonomy" id="2606637"/>
    <lineage>
        <taxon>Bacteria</taxon>
        <taxon>Pseudomonadati</taxon>
        <taxon>Bacteroidota</taxon>
        <taxon>Bacteroidia</taxon>
        <taxon>Bacteroidales</taxon>
        <taxon>Prevotellaceae</taxon>
        <taxon>Hallella</taxon>
    </lineage>
</organism>
<feature type="domain" description="GH16" evidence="3">
    <location>
        <begin position="34"/>
        <end position="261"/>
    </location>
</feature>
<reference evidence="4 5" key="1">
    <citation type="submission" date="2019-08" db="EMBL/GenBank/DDBJ databases">
        <title>In-depth cultivation of the pig gut microbiome towards novel bacterial diversity and tailored functional studies.</title>
        <authorList>
            <person name="Wylensek D."/>
            <person name="Hitch T.C.A."/>
            <person name="Clavel T."/>
        </authorList>
    </citation>
    <scope>NUCLEOTIDE SEQUENCE [LARGE SCALE GENOMIC DNA]</scope>
    <source>
        <strain evidence="4 5">LKV-178-WT-2A</strain>
    </source>
</reference>
<dbReference type="Proteomes" id="UP000438914">
    <property type="component" value="Unassembled WGS sequence"/>
</dbReference>
<keyword evidence="5" id="KW-1185">Reference proteome</keyword>
<dbReference type="InterPro" id="IPR050546">
    <property type="entry name" value="Glycosyl_Hydrlase_16"/>
</dbReference>
<dbReference type="PANTHER" id="PTHR10963:SF60">
    <property type="entry name" value="GRAM-NEGATIVE BACTERIA-BINDING PROTEIN 1-RELATED"/>
    <property type="match status" value="1"/>
</dbReference>
<dbReference type="Gene3D" id="2.60.120.200">
    <property type="match status" value="1"/>
</dbReference>
<dbReference type="GO" id="GO:0004553">
    <property type="term" value="F:hydrolase activity, hydrolyzing O-glycosyl compounds"/>
    <property type="evidence" value="ECO:0007669"/>
    <property type="project" value="InterPro"/>
</dbReference>
<dbReference type="GO" id="GO:0005975">
    <property type="term" value="P:carbohydrate metabolic process"/>
    <property type="evidence" value="ECO:0007669"/>
    <property type="project" value="InterPro"/>
</dbReference>
<comment type="similarity">
    <text evidence="1">Belongs to the glycosyl hydrolase 16 family.</text>
</comment>
<protein>
    <submittedName>
        <fullName evidence="4">Glycoside hydrolase family 16 protein</fullName>
    </submittedName>
</protein>
<sequence length="261" mass="30564">MKHSRLYAIACFLVISLLDFPKGFAQSVLCEEKPEWEENFSEGGTPSALWIHSNLDKARRAEDNRYDIFQKNGKLNIKFIGKTSENEYLAMMFTSKKIAMRYGKIAVRAKVPAVKGIWPGIWLRETRGINSKVRGEVDLMEWISCFNRNKFQANFHLWGEFNGKVNNHVQYPKWFEKKSFDVAKYHIYSAEWDKEKLIIRIDDELVGIWYAKDYVTWPFDTTYELCLDLGYGGWGASCGYDRSLLPQTMKVDWVKYYKALP</sequence>
<keyword evidence="2" id="KW-0732">Signal</keyword>
<gene>
    <name evidence="4" type="ORF">FYJ73_14200</name>
</gene>
<dbReference type="RefSeq" id="WP_154535403.1">
    <property type="nucleotide sequence ID" value="NZ_VUNG01000053.1"/>
</dbReference>
<keyword evidence="4" id="KW-0378">Hydrolase</keyword>
<evidence type="ECO:0000259" key="3">
    <source>
        <dbReference type="PROSITE" id="PS51762"/>
    </source>
</evidence>